<evidence type="ECO:0000313" key="1">
    <source>
        <dbReference type="EMBL" id="VZR99327.1"/>
    </source>
</evidence>
<dbReference type="AlphaFoldDB" id="A0A654IKN9"/>
<protein>
    <submittedName>
        <fullName evidence="1">Uncharacterized protein</fullName>
    </submittedName>
</protein>
<name>A0A654IKN9_9MOLU</name>
<organism evidence="1">
    <name type="scientific">Mycoplasma feriruminatoris</name>
    <dbReference type="NCBI Taxonomy" id="1179777"/>
    <lineage>
        <taxon>Bacteria</taxon>
        <taxon>Bacillati</taxon>
        <taxon>Mycoplasmatota</taxon>
        <taxon>Mollicutes</taxon>
        <taxon>Mycoplasmataceae</taxon>
        <taxon>Mycoplasma</taxon>
    </lineage>
</organism>
<dbReference type="EMBL" id="LR739237">
    <property type="protein sequence ID" value="VZR99327.1"/>
    <property type="molecule type" value="Genomic_DNA"/>
</dbReference>
<gene>
    <name evidence="1" type="ORF">MF5582_00016</name>
</gene>
<proteinExistence type="predicted"/>
<sequence>MDYSNKTDENRTIIAFKDGSSLYPLHTRINKDSISDIFITITNSDGENKLEIEFNVNIPVYASNLSDLTSHASSKEQFLKYKIVSSTKIN</sequence>
<accession>A0A654IKN9</accession>
<reference evidence="1" key="1">
    <citation type="submission" date="2019-11" db="EMBL/GenBank/DDBJ databases">
        <authorList>
            <person name="Falquet L."/>
            <person name="Falquet L."/>
        </authorList>
    </citation>
    <scope>NUCLEOTIDE SEQUENCE</scope>
    <source>
        <strain evidence="1">14/OD_0492</strain>
    </source>
</reference>